<organism evidence="2 3">
    <name type="scientific">Hydnum rufescens UP504</name>
    <dbReference type="NCBI Taxonomy" id="1448309"/>
    <lineage>
        <taxon>Eukaryota</taxon>
        <taxon>Fungi</taxon>
        <taxon>Dikarya</taxon>
        <taxon>Basidiomycota</taxon>
        <taxon>Agaricomycotina</taxon>
        <taxon>Agaricomycetes</taxon>
        <taxon>Cantharellales</taxon>
        <taxon>Hydnaceae</taxon>
        <taxon>Hydnum</taxon>
    </lineage>
</organism>
<protein>
    <submittedName>
        <fullName evidence="2">Uncharacterized protein</fullName>
    </submittedName>
</protein>
<feature type="region of interest" description="Disordered" evidence="1">
    <location>
        <begin position="112"/>
        <end position="140"/>
    </location>
</feature>
<name>A0A9P6AQP9_9AGAM</name>
<feature type="region of interest" description="Disordered" evidence="1">
    <location>
        <begin position="205"/>
        <end position="245"/>
    </location>
</feature>
<sequence>MPLQNGHLIDGWLVDPYGTVFQSKASSLIGLTMQIEWEEITVPHWSTLPPKFMMSDHDTEDVEDNEGSDSANIPTPAGPLYPPGTIRTTSVVWVEDSAPVDVACSQKHVERNCKKRERKSQNKKAMEERKEREWATQTSVPVQSDEEAWAAWNAPSVFYSIEDNPNAAPVLPLASDTPVHFNPKNKLDFDIVPLSQAVLGPIPSEPGFISSGPEKTLPASSSNATSGDNRSLPAFTPPVSQLHTL</sequence>
<proteinExistence type="predicted"/>
<feature type="region of interest" description="Disordered" evidence="1">
    <location>
        <begin position="55"/>
        <end position="81"/>
    </location>
</feature>
<accession>A0A9P6AQP9</accession>
<evidence type="ECO:0000256" key="1">
    <source>
        <dbReference type="SAM" id="MobiDB-lite"/>
    </source>
</evidence>
<keyword evidence="3" id="KW-1185">Reference proteome</keyword>
<feature type="compositionally biased region" description="Basic and acidic residues" evidence="1">
    <location>
        <begin position="124"/>
        <end position="134"/>
    </location>
</feature>
<dbReference type="EMBL" id="MU129030">
    <property type="protein sequence ID" value="KAF9509700.1"/>
    <property type="molecule type" value="Genomic_DNA"/>
</dbReference>
<feature type="compositionally biased region" description="Polar residues" evidence="1">
    <location>
        <begin position="218"/>
        <end position="229"/>
    </location>
</feature>
<evidence type="ECO:0000313" key="2">
    <source>
        <dbReference type="EMBL" id="KAF9509700.1"/>
    </source>
</evidence>
<evidence type="ECO:0000313" key="3">
    <source>
        <dbReference type="Proteomes" id="UP000886523"/>
    </source>
</evidence>
<reference evidence="2" key="1">
    <citation type="journal article" date="2020" name="Nat. Commun.">
        <title>Large-scale genome sequencing of mycorrhizal fungi provides insights into the early evolution of symbiotic traits.</title>
        <authorList>
            <person name="Miyauchi S."/>
            <person name="Kiss E."/>
            <person name="Kuo A."/>
            <person name="Drula E."/>
            <person name="Kohler A."/>
            <person name="Sanchez-Garcia M."/>
            <person name="Morin E."/>
            <person name="Andreopoulos B."/>
            <person name="Barry K.W."/>
            <person name="Bonito G."/>
            <person name="Buee M."/>
            <person name="Carver A."/>
            <person name="Chen C."/>
            <person name="Cichocki N."/>
            <person name="Clum A."/>
            <person name="Culley D."/>
            <person name="Crous P.W."/>
            <person name="Fauchery L."/>
            <person name="Girlanda M."/>
            <person name="Hayes R.D."/>
            <person name="Keri Z."/>
            <person name="LaButti K."/>
            <person name="Lipzen A."/>
            <person name="Lombard V."/>
            <person name="Magnuson J."/>
            <person name="Maillard F."/>
            <person name="Murat C."/>
            <person name="Nolan M."/>
            <person name="Ohm R.A."/>
            <person name="Pangilinan J."/>
            <person name="Pereira M.F."/>
            <person name="Perotto S."/>
            <person name="Peter M."/>
            <person name="Pfister S."/>
            <person name="Riley R."/>
            <person name="Sitrit Y."/>
            <person name="Stielow J.B."/>
            <person name="Szollosi G."/>
            <person name="Zifcakova L."/>
            <person name="Stursova M."/>
            <person name="Spatafora J.W."/>
            <person name="Tedersoo L."/>
            <person name="Vaario L.M."/>
            <person name="Yamada A."/>
            <person name="Yan M."/>
            <person name="Wang P."/>
            <person name="Xu J."/>
            <person name="Bruns T."/>
            <person name="Baldrian P."/>
            <person name="Vilgalys R."/>
            <person name="Dunand C."/>
            <person name="Henrissat B."/>
            <person name="Grigoriev I.V."/>
            <person name="Hibbett D."/>
            <person name="Nagy L.G."/>
            <person name="Martin F.M."/>
        </authorList>
    </citation>
    <scope>NUCLEOTIDE SEQUENCE</scope>
    <source>
        <strain evidence="2">UP504</strain>
    </source>
</reference>
<feature type="compositionally biased region" description="Acidic residues" evidence="1">
    <location>
        <begin position="58"/>
        <end position="67"/>
    </location>
</feature>
<comment type="caution">
    <text evidence="2">The sequence shown here is derived from an EMBL/GenBank/DDBJ whole genome shotgun (WGS) entry which is preliminary data.</text>
</comment>
<feature type="compositionally biased region" description="Basic residues" evidence="1">
    <location>
        <begin position="113"/>
        <end position="122"/>
    </location>
</feature>
<gene>
    <name evidence="2" type="ORF">BS47DRAFT_1396642</name>
</gene>
<dbReference type="Proteomes" id="UP000886523">
    <property type="component" value="Unassembled WGS sequence"/>
</dbReference>
<dbReference type="AlphaFoldDB" id="A0A9P6AQP9"/>